<reference evidence="3" key="2">
    <citation type="submission" date="2014-02" db="EMBL/GenBank/DDBJ databases">
        <title>Draft Genome Sequence of extremely halophilic bacteria Halorhodospira halochloris.</title>
        <authorList>
            <person name="Singh K.S."/>
        </authorList>
    </citation>
    <scope>NUCLEOTIDE SEQUENCE [LARGE SCALE GENOMIC DNA]</scope>
    <source>
        <strain evidence="3">A</strain>
    </source>
</reference>
<dbReference type="KEGG" id="hhc:M911_08530"/>
<keyword evidence="1" id="KW-1133">Transmembrane helix</keyword>
<keyword evidence="1" id="KW-0812">Transmembrane</keyword>
<name>W8KQC9_9GAMM</name>
<dbReference type="RefSeq" id="WP_025281635.1">
    <property type="nucleotide sequence ID" value="NZ_CP007268.1"/>
</dbReference>
<dbReference type="EMBL" id="CP007268">
    <property type="protein sequence ID" value="AHK79192.1"/>
    <property type="molecule type" value="Genomic_DNA"/>
</dbReference>
<dbReference type="HOGENOM" id="CLU_147302_0_0_6"/>
<keyword evidence="1" id="KW-0472">Membrane</keyword>
<dbReference type="Proteomes" id="UP000019442">
    <property type="component" value="Chromosome"/>
</dbReference>
<gene>
    <name evidence="2" type="ORF">M911_08530</name>
</gene>
<dbReference type="AlphaFoldDB" id="W8KQC9"/>
<evidence type="ECO:0000256" key="1">
    <source>
        <dbReference type="SAM" id="Phobius"/>
    </source>
</evidence>
<dbReference type="InterPro" id="IPR021813">
    <property type="entry name" value="DUF3392"/>
</dbReference>
<feature type="transmembrane region" description="Helical" evidence="1">
    <location>
        <begin position="20"/>
        <end position="40"/>
    </location>
</feature>
<accession>W8KQC9</accession>
<evidence type="ECO:0000313" key="2">
    <source>
        <dbReference type="EMBL" id="AHK79192.1"/>
    </source>
</evidence>
<feature type="transmembrane region" description="Helical" evidence="1">
    <location>
        <begin position="87"/>
        <end position="105"/>
    </location>
</feature>
<keyword evidence="3" id="KW-1185">Reference proteome</keyword>
<dbReference type="Pfam" id="PF11872">
    <property type="entry name" value="DUF3392"/>
    <property type="match status" value="1"/>
</dbReference>
<dbReference type="OrthoDB" id="6196761at2"/>
<reference evidence="2 3" key="1">
    <citation type="journal article" date="2014" name="J Genomics">
        <title>Draft Genome Sequence of the Extremely Halophilic Phototrophic Purple Sulfur Bacterium Halorhodospira halochloris.</title>
        <authorList>
            <person name="Singh K.S."/>
            <person name="Kirksey J."/>
            <person name="Hoff W.D."/>
            <person name="Deole R."/>
        </authorList>
    </citation>
    <scope>NUCLEOTIDE SEQUENCE [LARGE SCALE GENOMIC DNA]</scope>
    <source>
        <strain evidence="2 3">A</strain>
    </source>
</reference>
<sequence length="111" mass="12360">MMDWINDTLLQAGLWMRGYTTQIALALVATLLVVYGQDILRAVKAVVRPYPLVFRLLVFVLMCVFGFGAIAVFLAPWVAQGLMMVDTLWLAPTVAGAFLILGFVAERRQQL</sequence>
<evidence type="ECO:0000313" key="3">
    <source>
        <dbReference type="Proteomes" id="UP000019442"/>
    </source>
</evidence>
<organism evidence="2 3">
    <name type="scientific">Ectothiorhodospira haloalkaliphila</name>
    <dbReference type="NCBI Taxonomy" id="421628"/>
    <lineage>
        <taxon>Bacteria</taxon>
        <taxon>Pseudomonadati</taxon>
        <taxon>Pseudomonadota</taxon>
        <taxon>Gammaproteobacteria</taxon>
        <taxon>Chromatiales</taxon>
        <taxon>Ectothiorhodospiraceae</taxon>
        <taxon>Ectothiorhodospira</taxon>
    </lineage>
</organism>
<proteinExistence type="predicted"/>
<protein>
    <recommendedName>
        <fullName evidence="4">DUF3392 domain-containing protein</fullName>
    </recommendedName>
</protein>
<evidence type="ECO:0008006" key="4">
    <source>
        <dbReference type="Google" id="ProtNLM"/>
    </source>
</evidence>
<feature type="transmembrane region" description="Helical" evidence="1">
    <location>
        <begin position="52"/>
        <end position="75"/>
    </location>
</feature>